<dbReference type="Gene3D" id="3.40.390.10">
    <property type="entry name" value="Collagenase (Catalytic Domain)"/>
    <property type="match status" value="1"/>
</dbReference>
<keyword evidence="3" id="KW-0479">Metal-binding</keyword>
<name>A0A443RXB3_9ACAR</name>
<evidence type="ECO:0000256" key="7">
    <source>
        <dbReference type="PROSITE-ProRule" id="PRU01211"/>
    </source>
</evidence>
<feature type="domain" description="Peptidase M12A" evidence="8">
    <location>
        <begin position="1"/>
        <end position="59"/>
    </location>
</feature>
<dbReference type="VEuPathDB" id="VectorBase:LDEU012186"/>
<evidence type="ECO:0000259" key="8">
    <source>
        <dbReference type="PROSITE" id="PS51864"/>
    </source>
</evidence>
<evidence type="ECO:0000313" key="10">
    <source>
        <dbReference type="Proteomes" id="UP000288716"/>
    </source>
</evidence>
<accession>A0A443RXB3</accession>
<dbReference type="PANTHER" id="PTHR10127">
    <property type="entry name" value="DISCOIDIN, CUB, EGF, LAMININ , AND ZINC METALLOPROTEASE DOMAIN CONTAINING"/>
    <property type="match status" value="1"/>
</dbReference>
<proteinExistence type="predicted"/>
<comment type="cofactor">
    <cofactor evidence="1">
        <name>Zn(2+)</name>
        <dbReference type="ChEBI" id="CHEBI:29105"/>
    </cofactor>
</comment>
<keyword evidence="2" id="KW-0645">Protease</keyword>
<dbReference type="PROSITE" id="PS51864">
    <property type="entry name" value="ASTACIN"/>
    <property type="match status" value="1"/>
</dbReference>
<dbReference type="AlphaFoldDB" id="A0A443RXB3"/>
<comment type="caution">
    <text evidence="9">The sequence shown here is derived from an EMBL/GenBank/DDBJ whole genome shotgun (WGS) entry which is preliminary data.</text>
</comment>
<evidence type="ECO:0000256" key="4">
    <source>
        <dbReference type="ARBA" id="ARBA00022801"/>
    </source>
</evidence>
<evidence type="ECO:0000256" key="5">
    <source>
        <dbReference type="ARBA" id="ARBA00022833"/>
    </source>
</evidence>
<keyword evidence="5" id="KW-0862">Zinc</keyword>
<keyword evidence="10" id="KW-1185">Reference proteome</keyword>
<protein>
    <recommendedName>
        <fullName evidence="8">Peptidase M12A domain-containing protein</fullName>
    </recommendedName>
</protein>
<dbReference type="GO" id="GO:0006508">
    <property type="term" value="P:proteolysis"/>
    <property type="evidence" value="ECO:0007669"/>
    <property type="project" value="UniProtKB-KW"/>
</dbReference>
<dbReference type="Proteomes" id="UP000288716">
    <property type="component" value="Unassembled WGS sequence"/>
</dbReference>
<keyword evidence="4" id="KW-0378">Hydrolase</keyword>
<evidence type="ECO:0000313" key="9">
    <source>
        <dbReference type="EMBL" id="RWS19854.1"/>
    </source>
</evidence>
<comment type="caution">
    <text evidence="7">Lacks conserved residue(s) required for the propagation of feature annotation.</text>
</comment>
<evidence type="ECO:0000256" key="1">
    <source>
        <dbReference type="ARBA" id="ARBA00001947"/>
    </source>
</evidence>
<evidence type="ECO:0000256" key="2">
    <source>
        <dbReference type="ARBA" id="ARBA00022670"/>
    </source>
</evidence>
<dbReference type="Pfam" id="PF01400">
    <property type="entry name" value="Astacin"/>
    <property type="match status" value="1"/>
</dbReference>
<sequence length="59" mass="6964">MHTLGFMHEQQRADRDYFVKIDESNIEGASRVNFHNEKGYKLNTDPTSEPYIYAMEPIQ</sequence>
<keyword evidence="6" id="KW-0482">Metalloprotease</keyword>
<dbReference type="GO" id="GO:0046872">
    <property type="term" value="F:metal ion binding"/>
    <property type="evidence" value="ECO:0007669"/>
    <property type="project" value="UniProtKB-KW"/>
</dbReference>
<gene>
    <name evidence="9" type="ORF">B4U80_14359</name>
</gene>
<evidence type="ECO:0000256" key="6">
    <source>
        <dbReference type="ARBA" id="ARBA00023049"/>
    </source>
</evidence>
<dbReference type="EMBL" id="NCKV01022204">
    <property type="protein sequence ID" value="RWS19854.1"/>
    <property type="molecule type" value="Genomic_DNA"/>
</dbReference>
<organism evidence="9 10">
    <name type="scientific">Leptotrombidium deliense</name>
    <dbReference type="NCBI Taxonomy" id="299467"/>
    <lineage>
        <taxon>Eukaryota</taxon>
        <taxon>Metazoa</taxon>
        <taxon>Ecdysozoa</taxon>
        <taxon>Arthropoda</taxon>
        <taxon>Chelicerata</taxon>
        <taxon>Arachnida</taxon>
        <taxon>Acari</taxon>
        <taxon>Acariformes</taxon>
        <taxon>Trombidiformes</taxon>
        <taxon>Prostigmata</taxon>
        <taxon>Anystina</taxon>
        <taxon>Parasitengona</taxon>
        <taxon>Trombiculoidea</taxon>
        <taxon>Trombiculidae</taxon>
        <taxon>Leptotrombidium</taxon>
    </lineage>
</organism>
<dbReference type="PANTHER" id="PTHR10127:SF780">
    <property type="entry name" value="METALLOENDOPEPTIDASE"/>
    <property type="match status" value="1"/>
</dbReference>
<dbReference type="OrthoDB" id="291007at2759"/>
<reference evidence="9 10" key="1">
    <citation type="journal article" date="2018" name="Gigascience">
        <title>Genomes of trombidid mites reveal novel predicted allergens and laterally-transferred genes associated with secondary metabolism.</title>
        <authorList>
            <person name="Dong X."/>
            <person name="Chaisiri K."/>
            <person name="Xia D."/>
            <person name="Armstrong S.D."/>
            <person name="Fang Y."/>
            <person name="Donnelly M.J."/>
            <person name="Kadowaki T."/>
            <person name="McGarry J.W."/>
            <person name="Darby A.C."/>
            <person name="Makepeace B.L."/>
        </authorList>
    </citation>
    <scope>NUCLEOTIDE SEQUENCE [LARGE SCALE GENOMIC DNA]</scope>
    <source>
        <strain evidence="9">UoL-UT</strain>
    </source>
</reference>
<dbReference type="InterPro" id="IPR024079">
    <property type="entry name" value="MetalloPept_cat_dom_sf"/>
</dbReference>
<evidence type="ECO:0000256" key="3">
    <source>
        <dbReference type="ARBA" id="ARBA00022723"/>
    </source>
</evidence>
<dbReference type="SUPFAM" id="SSF55486">
    <property type="entry name" value="Metalloproteases ('zincins'), catalytic domain"/>
    <property type="match status" value="1"/>
</dbReference>
<dbReference type="InterPro" id="IPR001506">
    <property type="entry name" value="Peptidase_M12A"/>
</dbReference>
<dbReference type="GO" id="GO:0004222">
    <property type="term" value="F:metalloendopeptidase activity"/>
    <property type="evidence" value="ECO:0007669"/>
    <property type="project" value="InterPro"/>
</dbReference>